<organism evidence="2 3">
    <name type="scientific">Oceanobacillus profundus</name>
    <dbReference type="NCBI Taxonomy" id="372463"/>
    <lineage>
        <taxon>Bacteria</taxon>
        <taxon>Bacillati</taxon>
        <taxon>Bacillota</taxon>
        <taxon>Bacilli</taxon>
        <taxon>Bacillales</taxon>
        <taxon>Bacillaceae</taxon>
        <taxon>Oceanobacillus</taxon>
    </lineage>
</organism>
<dbReference type="InterPro" id="IPR051554">
    <property type="entry name" value="Acetyltransferase_Eis"/>
</dbReference>
<dbReference type="Pfam" id="PF13530">
    <property type="entry name" value="SCP2_2"/>
    <property type="match status" value="1"/>
</dbReference>
<evidence type="ECO:0000259" key="1">
    <source>
        <dbReference type="PROSITE" id="PS51186"/>
    </source>
</evidence>
<evidence type="ECO:0000313" key="2">
    <source>
        <dbReference type="EMBL" id="RHW30264.1"/>
    </source>
</evidence>
<dbReference type="Proteomes" id="UP000285456">
    <property type="component" value="Unassembled WGS sequence"/>
</dbReference>
<dbReference type="Gene3D" id="3.40.630.30">
    <property type="match status" value="2"/>
</dbReference>
<comment type="caution">
    <text evidence="2">The sequence shown here is derived from an EMBL/GenBank/DDBJ whole genome shotgun (WGS) entry which is preliminary data.</text>
</comment>
<dbReference type="InterPro" id="IPR016181">
    <property type="entry name" value="Acyl_CoA_acyltransferase"/>
</dbReference>
<keyword evidence="2" id="KW-0808">Transferase</keyword>
<dbReference type="InterPro" id="IPR036527">
    <property type="entry name" value="SCP2_sterol-bd_dom_sf"/>
</dbReference>
<dbReference type="GO" id="GO:0030649">
    <property type="term" value="P:aminoglycoside antibiotic catabolic process"/>
    <property type="evidence" value="ECO:0007669"/>
    <property type="project" value="TreeGrafter"/>
</dbReference>
<dbReference type="InterPro" id="IPR041380">
    <property type="entry name" value="Acetyltransf_17"/>
</dbReference>
<dbReference type="SUPFAM" id="SSF55729">
    <property type="entry name" value="Acyl-CoA N-acyltransferases (Nat)"/>
    <property type="match status" value="1"/>
</dbReference>
<sequence>MNPIKELSPADYNKIFELSQFAFQYKLSEADLLKKKEEADRHTIWGWMEEEEIAAKLHLIPLSVYINGKTFDIGGISSVATWPEYRRNGMVKDLLAHALKYMKENGQTLSYLHPFSVPFYRRFGWEVAFDEKHYTIPMEALKQKWDTAGCVRRTPVNIELFHTIYTDFAKQFNGALTRDEKWWKQRVLAKDTMMAVCYDDRNQAEGYIFYNVKDKQFEVKEFVYLSLNGWKLLLNFIANHDSMANEVKMVVPENDKLPLLIDEPRFKQTIEPYFMARIVDVPGFLSIYPFEELPDVSMQLHVEDSFVPENSGTYEISGTDGNVTISNLNTNLSGSEGMHCTVQQLTSMLLGYKRPQELAELELIYGDRHTIEKMEKLIPMKQTFFADYF</sequence>
<feature type="domain" description="N-acetyltransferase" evidence="1">
    <location>
        <begin position="2"/>
        <end position="143"/>
    </location>
</feature>
<dbReference type="PROSITE" id="PS51186">
    <property type="entry name" value="GNAT"/>
    <property type="match status" value="1"/>
</dbReference>
<proteinExistence type="predicted"/>
<dbReference type="InterPro" id="IPR025559">
    <property type="entry name" value="Eis_dom"/>
</dbReference>
<dbReference type="SUPFAM" id="SSF55718">
    <property type="entry name" value="SCP-like"/>
    <property type="match status" value="1"/>
</dbReference>
<dbReference type="CDD" id="cd04301">
    <property type="entry name" value="NAT_SF"/>
    <property type="match status" value="1"/>
</dbReference>
<dbReference type="GO" id="GO:0034069">
    <property type="term" value="F:aminoglycoside N-acetyltransferase activity"/>
    <property type="evidence" value="ECO:0007669"/>
    <property type="project" value="TreeGrafter"/>
</dbReference>
<dbReference type="OrthoDB" id="9768284at2"/>
<dbReference type="EMBL" id="QWEH01000015">
    <property type="protein sequence ID" value="RHW30264.1"/>
    <property type="molecule type" value="Genomic_DNA"/>
</dbReference>
<keyword evidence="3" id="KW-1185">Reference proteome</keyword>
<dbReference type="Pfam" id="PF13527">
    <property type="entry name" value="Acetyltransf_9"/>
    <property type="match status" value="1"/>
</dbReference>
<reference evidence="2 3" key="1">
    <citation type="journal article" date="2007" name="Int. J. Syst. Evol. Microbiol.">
        <title>Oceanobacillus profundus sp. nov., isolated from a deep-sea sediment core.</title>
        <authorList>
            <person name="Kim Y.G."/>
            <person name="Choi D.H."/>
            <person name="Hyun S."/>
            <person name="Cho B.C."/>
        </authorList>
    </citation>
    <scope>NUCLEOTIDE SEQUENCE [LARGE SCALE GENOMIC DNA]</scope>
    <source>
        <strain evidence="2 3">DSM 18246</strain>
    </source>
</reference>
<name>A0A417YCH1_9BACI</name>
<dbReference type="Pfam" id="PF17668">
    <property type="entry name" value="Acetyltransf_17"/>
    <property type="match status" value="1"/>
</dbReference>
<dbReference type="AlphaFoldDB" id="A0A417YCH1"/>
<gene>
    <name evidence="2" type="ORF">D1B32_18295</name>
</gene>
<protein>
    <submittedName>
        <fullName evidence="2">GNAT family N-acetyltransferase</fullName>
    </submittedName>
</protein>
<dbReference type="Gene3D" id="3.30.1050.10">
    <property type="entry name" value="SCP2 sterol-binding domain"/>
    <property type="match status" value="1"/>
</dbReference>
<accession>A0A417YCH1</accession>
<dbReference type="PANTHER" id="PTHR37817:SF1">
    <property type="entry name" value="N-ACETYLTRANSFERASE EIS"/>
    <property type="match status" value="1"/>
</dbReference>
<dbReference type="RefSeq" id="WP_118890076.1">
    <property type="nucleotide sequence ID" value="NZ_PHUT01000016.1"/>
</dbReference>
<dbReference type="PANTHER" id="PTHR37817">
    <property type="entry name" value="N-ACETYLTRANSFERASE EIS"/>
    <property type="match status" value="1"/>
</dbReference>
<dbReference type="InterPro" id="IPR000182">
    <property type="entry name" value="GNAT_dom"/>
</dbReference>
<evidence type="ECO:0000313" key="3">
    <source>
        <dbReference type="Proteomes" id="UP000285456"/>
    </source>
</evidence>